<dbReference type="Pfam" id="PF00082">
    <property type="entry name" value="Peptidase_S8"/>
    <property type="match status" value="1"/>
</dbReference>
<protein>
    <submittedName>
        <fullName evidence="9">Subtilase-type serine protease</fullName>
        <ecNumber evidence="9">3.4.21.-</ecNumber>
    </submittedName>
</protein>
<evidence type="ECO:0000256" key="6">
    <source>
        <dbReference type="PROSITE-ProRule" id="PRU01240"/>
    </source>
</evidence>
<comment type="similarity">
    <text evidence="1 6">Belongs to the peptidase S8 family.</text>
</comment>
<dbReference type="GO" id="GO:0006508">
    <property type="term" value="P:proteolysis"/>
    <property type="evidence" value="ECO:0007669"/>
    <property type="project" value="UniProtKB-KW"/>
</dbReference>
<keyword evidence="2 6" id="KW-0645">Protease</keyword>
<feature type="active site" description="Charge relay system" evidence="6">
    <location>
        <position position="327"/>
    </location>
</feature>
<evidence type="ECO:0000256" key="1">
    <source>
        <dbReference type="ARBA" id="ARBA00011073"/>
    </source>
</evidence>
<reference evidence="9 10" key="1">
    <citation type="submission" date="2024-06" db="EMBL/GenBank/DDBJ databases">
        <title>Genomic Encyclopedia of Type Strains, Phase IV (KMG-IV): sequencing the most valuable type-strain genomes for metagenomic binning, comparative biology and taxonomic classification.</title>
        <authorList>
            <person name="Goeker M."/>
        </authorList>
    </citation>
    <scope>NUCLEOTIDE SEQUENCE [LARGE SCALE GENOMIC DNA]</scope>
    <source>
        <strain evidence="9 10">DSM 29780</strain>
    </source>
</reference>
<sequence length="947" mass="96865">MNFRGTFTAAIALLCSLSIINLAEAQQAPNGQTPEYNESKALDQVKAADAYALGFTGQGVTIGVVDTGIDLRHPDLSTNGKFVGGIKFTNAFNQAAQDPTAFTQMTPGANNDSDPGTSHGTFVSSIAAGALNGSGIQGVAYNAGLYVAAINTAPAQGTNDFDTQLSLAVQNLSNAGAKVINFSLGTDNCNVGTNSAQNNGVPCNMNDYTQATANAKYGQFKDAAQQAINNGSLLVFATGNEGQPHADVLAGLAKYNTGLQQGFLAVGAVDGNNDITNFSNRCGDAAQWCLVAPGDQLRGAVVVGTGNVGGQVNGQPGNNYKDGSGTSYAAPGVSGVAALVSQAFTWYTPKDLQQTLLTTATDLGAQGVDAVYGWGLVNAGKAVRGYGQFVANTTLDTKGATSTFSNNISGAGGLTKTGAGTLILTGTNTYQGATNVNGGTLQVDGAVQASAIAVNAGGILSGIGKIGDPVINSGGTLSPGNSANPYGTMTIAEPLVFNAGSIFAVNIAPNANSKVALTNNATATINGGTVQATYQAGSYIAKQYTLISGGTVNGKFASLTNTNIPVGFSTSLSYTPTSVLLDLVASLGSGLNPNQQAVSGALNGAFNNNGSLPGDLATIYNLTGTPLANGLNQLTPQTQMAQQAAGVQSSQQFTGNMLSCRMPGSGAAAIAREGQCIWLKGQQRFLNVASNSNDQGFSDQTTSISSGAQFALDNYWTAGAAIDYDWSTTTSGNGKAIGGRFNAGAVLKYTNGPLQFAGAVSGGWGNADTTRVVNAAGLNSTLIGKSNSDVYTALLRASYVFDLDTGYVKPMADFTLTRINFGRYSETGGNAALTFAGASQNLFTISPAIEVGTNGPSDWLMAGSWLRPYVRAGFSWHDKDSFSQTASFVAAPQSFTTTMRFPRTTADVAAGFDLLTAGGAGIRFEYEGHYASGYADTRLGLKAKMSF</sequence>
<evidence type="ECO:0000256" key="5">
    <source>
        <dbReference type="ARBA" id="ARBA00022825"/>
    </source>
</evidence>
<dbReference type="EMBL" id="JBEPMB010000005">
    <property type="protein sequence ID" value="MET3614895.1"/>
    <property type="molecule type" value="Genomic_DNA"/>
</dbReference>
<dbReference type="CDD" id="cd04848">
    <property type="entry name" value="Peptidases_S8_Autotransporter_serine_protease_like"/>
    <property type="match status" value="1"/>
</dbReference>
<dbReference type="PRINTS" id="PR00723">
    <property type="entry name" value="SUBTILISIN"/>
</dbReference>
<dbReference type="InterPro" id="IPR000209">
    <property type="entry name" value="Peptidase_S8/S53_dom"/>
</dbReference>
<comment type="caution">
    <text evidence="9">The sequence shown here is derived from an EMBL/GenBank/DDBJ whole genome shotgun (WGS) entry which is preliminary data.</text>
</comment>
<keyword evidence="3 7" id="KW-0732">Signal</keyword>
<dbReference type="PROSITE" id="PS00137">
    <property type="entry name" value="SUBTILASE_HIS"/>
    <property type="match status" value="1"/>
</dbReference>
<dbReference type="Proteomes" id="UP001549047">
    <property type="component" value="Unassembled WGS sequence"/>
</dbReference>
<dbReference type="PROSITE" id="PS00138">
    <property type="entry name" value="SUBTILASE_SER"/>
    <property type="match status" value="1"/>
</dbReference>
<keyword evidence="5 6" id="KW-0720">Serine protease</keyword>
<dbReference type="SUPFAM" id="SSF103515">
    <property type="entry name" value="Autotransporter"/>
    <property type="match status" value="1"/>
</dbReference>
<dbReference type="GO" id="GO:0008233">
    <property type="term" value="F:peptidase activity"/>
    <property type="evidence" value="ECO:0007669"/>
    <property type="project" value="UniProtKB-KW"/>
</dbReference>
<dbReference type="Gene3D" id="2.40.128.130">
    <property type="entry name" value="Autotransporter beta-domain"/>
    <property type="match status" value="1"/>
</dbReference>
<feature type="active site" description="Charge relay system" evidence="6">
    <location>
        <position position="66"/>
    </location>
</feature>
<feature type="domain" description="Autotransporter" evidence="8">
    <location>
        <begin position="670"/>
        <end position="947"/>
    </location>
</feature>
<dbReference type="InterPro" id="IPR005546">
    <property type="entry name" value="Autotransporte_beta"/>
</dbReference>
<gene>
    <name evidence="9" type="ORF">ABID16_003238</name>
</gene>
<dbReference type="NCBIfam" id="TIGR02601">
    <property type="entry name" value="autotrns_rpt"/>
    <property type="match status" value="1"/>
</dbReference>
<dbReference type="InterPro" id="IPR023827">
    <property type="entry name" value="Peptidase_S8_Asp-AS"/>
</dbReference>
<accession>A0ABV2J2B0</accession>
<evidence type="ECO:0000313" key="10">
    <source>
        <dbReference type="Proteomes" id="UP001549047"/>
    </source>
</evidence>
<feature type="chain" id="PRO_5045927113" evidence="7">
    <location>
        <begin position="26"/>
        <end position="947"/>
    </location>
</feature>
<dbReference type="PANTHER" id="PTHR43399:SF4">
    <property type="entry name" value="CELL WALL-ASSOCIATED PROTEASE"/>
    <property type="match status" value="1"/>
</dbReference>
<keyword evidence="10" id="KW-1185">Reference proteome</keyword>
<evidence type="ECO:0000259" key="8">
    <source>
        <dbReference type="PROSITE" id="PS51208"/>
    </source>
</evidence>
<organism evidence="9 10">
    <name type="scientific">Rhizobium aquaticum</name>
    <dbReference type="NCBI Taxonomy" id="1549636"/>
    <lineage>
        <taxon>Bacteria</taxon>
        <taxon>Pseudomonadati</taxon>
        <taxon>Pseudomonadota</taxon>
        <taxon>Alphaproteobacteria</taxon>
        <taxon>Hyphomicrobiales</taxon>
        <taxon>Rhizobiaceae</taxon>
        <taxon>Rhizobium/Agrobacterium group</taxon>
        <taxon>Rhizobium</taxon>
    </lineage>
</organism>
<dbReference type="RefSeq" id="WP_354557385.1">
    <property type="nucleotide sequence ID" value="NZ_JBEPMB010000005.1"/>
</dbReference>
<feature type="active site" description="Charge relay system" evidence="6">
    <location>
        <position position="119"/>
    </location>
</feature>
<feature type="signal peptide" evidence="7">
    <location>
        <begin position="1"/>
        <end position="25"/>
    </location>
</feature>
<dbReference type="InterPro" id="IPR034061">
    <property type="entry name" value="Peptidases_S8_Autotransporter"/>
</dbReference>
<dbReference type="PANTHER" id="PTHR43399">
    <property type="entry name" value="SUBTILISIN-RELATED"/>
    <property type="match status" value="1"/>
</dbReference>
<dbReference type="InterPro" id="IPR036852">
    <property type="entry name" value="Peptidase_S8/S53_dom_sf"/>
</dbReference>
<evidence type="ECO:0000256" key="2">
    <source>
        <dbReference type="ARBA" id="ARBA00022670"/>
    </source>
</evidence>
<dbReference type="PROSITE" id="PS51892">
    <property type="entry name" value="SUBTILASE"/>
    <property type="match status" value="1"/>
</dbReference>
<name>A0ABV2J2B0_9HYPH</name>
<dbReference type="SUPFAM" id="SSF52743">
    <property type="entry name" value="Subtilisin-like"/>
    <property type="match status" value="1"/>
</dbReference>
<keyword evidence="4 6" id="KW-0378">Hydrolase</keyword>
<dbReference type="InterPro" id="IPR051048">
    <property type="entry name" value="Peptidase_S8/S53_subtilisin"/>
</dbReference>
<dbReference type="InterPro" id="IPR023828">
    <property type="entry name" value="Peptidase_S8_Ser-AS"/>
</dbReference>
<dbReference type="InterPro" id="IPR036709">
    <property type="entry name" value="Autotransporte_beta_dom_sf"/>
</dbReference>
<evidence type="ECO:0000256" key="7">
    <source>
        <dbReference type="SAM" id="SignalP"/>
    </source>
</evidence>
<dbReference type="PROSITE" id="PS51208">
    <property type="entry name" value="AUTOTRANSPORTER"/>
    <property type="match status" value="1"/>
</dbReference>
<dbReference type="PROSITE" id="PS00136">
    <property type="entry name" value="SUBTILASE_ASP"/>
    <property type="match status" value="1"/>
</dbReference>
<proteinExistence type="inferred from homology"/>
<dbReference type="Pfam" id="PF03797">
    <property type="entry name" value="Autotransporter"/>
    <property type="match status" value="1"/>
</dbReference>
<dbReference type="Gene3D" id="3.40.50.200">
    <property type="entry name" value="Peptidase S8/S53 domain"/>
    <property type="match status" value="1"/>
</dbReference>
<dbReference type="Pfam" id="PF12951">
    <property type="entry name" value="PATR"/>
    <property type="match status" value="1"/>
</dbReference>
<evidence type="ECO:0000313" key="9">
    <source>
        <dbReference type="EMBL" id="MET3614895.1"/>
    </source>
</evidence>
<dbReference type="InterPro" id="IPR015500">
    <property type="entry name" value="Peptidase_S8_subtilisin-rel"/>
</dbReference>
<dbReference type="InterPro" id="IPR022398">
    <property type="entry name" value="Peptidase_S8_His-AS"/>
</dbReference>
<evidence type="ECO:0000256" key="4">
    <source>
        <dbReference type="ARBA" id="ARBA00022801"/>
    </source>
</evidence>
<dbReference type="InterPro" id="IPR013425">
    <property type="entry name" value="Autotrns_rpt"/>
</dbReference>
<dbReference type="SMART" id="SM00869">
    <property type="entry name" value="Autotransporter"/>
    <property type="match status" value="1"/>
</dbReference>
<evidence type="ECO:0000256" key="3">
    <source>
        <dbReference type="ARBA" id="ARBA00022729"/>
    </source>
</evidence>
<dbReference type="EC" id="3.4.21.-" evidence="9"/>